<dbReference type="PANTHER" id="PTHR11803:SF58">
    <property type="entry name" value="PROTEIN HMF1-RELATED"/>
    <property type="match status" value="1"/>
</dbReference>
<comment type="caution">
    <text evidence="2">The sequence shown here is derived from an EMBL/GenBank/DDBJ whole genome shotgun (WGS) entry which is preliminary data.</text>
</comment>
<reference evidence="2 3" key="1">
    <citation type="submission" date="2014-03" db="EMBL/GenBank/DDBJ databases">
        <title>Bradyrhizobium valentinum sp. nov., isolated from effective nodules of Lupinus mariae-josephae, a lupine endemic of basic-lime soils in Eastern Spain.</title>
        <authorList>
            <person name="Duran D."/>
            <person name="Rey L."/>
            <person name="Navarro A."/>
            <person name="Busquets A."/>
            <person name="Imperial J."/>
            <person name="Ruiz-Argueso T."/>
        </authorList>
    </citation>
    <scope>NUCLEOTIDE SEQUENCE [LARGE SCALE GENOMIC DNA]</scope>
    <source>
        <strain evidence="2 3">PAC68</strain>
    </source>
</reference>
<dbReference type="GO" id="GO:0005829">
    <property type="term" value="C:cytosol"/>
    <property type="evidence" value="ECO:0007669"/>
    <property type="project" value="TreeGrafter"/>
</dbReference>
<evidence type="ECO:0000313" key="3">
    <source>
        <dbReference type="Proteomes" id="UP000050863"/>
    </source>
</evidence>
<comment type="similarity">
    <text evidence="1">Belongs to the RutC family.</text>
</comment>
<dbReference type="InterPro" id="IPR006175">
    <property type="entry name" value="YjgF/YER057c/UK114"/>
</dbReference>
<dbReference type="Pfam" id="PF01042">
    <property type="entry name" value="Ribonuc_L-PSP"/>
    <property type="match status" value="1"/>
</dbReference>
<dbReference type="CDD" id="cd00448">
    <property type="entry name" value="YjgF_YER057c_UK114_family"/>
    <property type="match status" value="1"/>
</dbReference>
<protein>
    <submittedName>
        <fullName evidence="2">Enamine deaminase RidA</fullName>
    </submittedName>
</protein>
<dbReference type="RefSeq" id="WP_057838705.1">
    <property type="nucleotide sequence ID" value="NZ_LLXZ01000171.1"/>
</dbReference>
<dbReference type="GO" id="GO:0019239">
    <property type="term" value="F:deaminase activity"/>
    <property type="evidence" value="ECO:0007669"/>
    <property type="project" value="TreeGrafter"/>
</dbReference>
<dbReference type="PANTHER" id="PTHR11803">
    <property type="entry name" value="2-IMINOBUTANOATE/2-IMINOPROPANOATE DEAMINASE RIDA"/>
    <property type="match status" value="1"/>
</dbReference>
<dbReference type="Gene3D" id="3.30.1330.40">
    <property type="entry name" value="RutC-like"/>
    <property type="match status" value="1"/>
</dbReference>
<organism evidence="2 3">
    <name type="scientific">Bradyrhizobium jicamae</name>
    <dbReference type="NCBI Taxonomy" id="280332"/>
    <lineage>
        <taxon>Bacteria</taxon>
        <taxon>Pseudomonadati</taxon>
        <taxon>Pseudomonadota</taxon>
        <taxon>Alphaproteobacteria</taxon>
        <taxon>Hyphomicrobiales</taxon>
        <taxon>Nitrobacteraceae</taxon>
        <taxon>Bradyrhizobium</taxon>
    </lineage>
</organism>
<name>A0A0R3KY60_9BRAD</name>
<accession>A0A0R3KY60</accession>
<evidence type="ECO:0000313" key="2">
    <source>
        <dbReference type="EMBL" id="KRR00434.1"/>
    </source>
</evidence>
<proteinExistence type="inferred from homology"/>
<dbReference type="Proteomes" id="UP000050863">
    <property type="component" value="Unassembled WGS sequence"/>
</dbReference>
<evidence type="ECO:0000256" key="1">
    <source>
        <dbReference type="ARBA" id="ARBA00010552"/>
    </source>
</evidence>
<keyword evidence="3" id="KW-1185">Reference proteome</keyword>
<dbReference type="InterPro" id="IPR035959">
    <property type="entry name" value="RutC-like_sf"/>
</dbReference>
<gene>
    <name evidence="2" type="ORF">CQ12_29560</name>
</gene>
<sequence>MPRTKLSVPDVAEAGPGLWSNAIRAGDMLYISGQVARPFEGGTEIVGKDEYEQAKQIFSRIDRIIKAAGGTMDDLVKMTIYVVDIQKNTEVWRARREFFTGDFPASTLVEVRSLAKPEVLVEIETVAYLGKS</sequence>
<dbReference type="AlphaFoldDB" id="A0A0R3KY60"/>
<dbReference type="OrthoDB" id="9808943at2"/>
<dbReference type="EMBL" id="LLXZ01000171">
    <property type="protein sequence ID" value="KRR00434.1"/>
    <property type="molecule type" value="Genomic_DNA"/>
</dbReference>
<dbReference type="STRING" id="280332.CQ12_29560"/>
<dbReference type="SUPFAM" id="SSF55298">
    <property type="entry name" value="YjgF-like"/>
    <property type="match status" value="1"/>
</dbReference>